<evidence type="ECO:0000256" key="4">
    <source>
        <dbReference type="ARBA" id="ARBA00022496"/>
    </source>
</evidence>
<evidence type="ECO:0000256" key="6">
    <source>
        <dbReference type="ARBA" id="ARBA00023004"/>
    </source>
</evidence>
<dbReference type="InterPro" id="IPR036942">
    <property type="entry name" value="Beta-barrel_TonB_sf"/>
</dbReference>
<evidence type="ECO:0000259" key="13">
    <source>
        <dbReference type="Pfam" id="PF00593"/>
    </source>
</evidence>
<keyword evidence="4" id="KW-0410">Iron transport</keyword>
<dbReference type="InterPro" id="IPR039426">
    <property type="entry name" value="TonB-dep_rcpt-like"/>
</dbReference>
<evidence type="ECO:0000259" key="14">
    <source>
        <dbReference type="Pfam" id="PF07715"/>
    </source>
</evidence>
<evidence type="ECO:0000256" key="3">
    <source>
        <dbReference type="ARBA" id="ARBA00022452"/>
    </source>
</evidence>
<sequence>MLTSPVLVSLPAQSQDASGKESPTILDTIFVTGENLNRRLQNTASSVVVLTDKDLNKKPENLDVQEAIQGIPNVNYPGTVGFAPVIRGQDTQGPATGAISFFSGTVPRATISVDGHYQNSSEYVFGSTSIWDVDTVEVFRGPQTTSQGANSIAGAIIVNTKDPTFTPEGAFRAEIGNSNKRRVSAMLSGPLNDQIAARVAIDYFGRDTFIDYINSAYDTGPSDTDIMSVTGRGKLLWEPTEIPGLSAKLTYSLTHNNQPTLEAATVKPYDNLDSVVTNMPSFYTRVNTGIGDISYEFDNGIKVSNQLQYSDSYTQRSINPMTNYSAVIDRQNVTNETLVNFGSQEAAYSGVAGLFYSHTQSDESLSEPRIYGSPNFDDTKENLGIFAETDYRFIDRWTLTTALRYEMDRVKRRGLSTTGSTVDFSYDETFSAFLPKLSLAYDISETLTVGGLISRGFNPGGVVYDFRNNTALGFKEETSWNYELFARGSFLENKLSFSANLFYNDLTNAQRYFIQNVPTVALLVRNAEKAHSYGGELEVSYKALDNLSFSANAGVLKTELDRFSALPGIAGNEFRSAPGYSFGFGVEWGVLENLVLSADVRHTDGYYSDDANSAAYEVDAYTIANARATYQVNDNFQVYGYVDNIFDQRTPTYYQANRSLGVGGADAIMTAPRMFGVGLKATF</sequence>
<evidence type="ECO:0000256" key="11">
    <source>
        <dbReference type="PROSITE-ProRule" id="PRU01360"/>
    </source>
</evidence>
<keyword evidence="16" id="KW-1185">Reference proteome</keyword>
<accession>A0ABU8THY0</accession>
<feature type="domain" description="TonB-dependent receptor plug" evidence="14">
    <location>
        <begin position="40"/>
        <end position="155"/>
    </location>
</feature>
<evidence type="ECO:0000256" key="1">
    <source>
        <dbReference type="ARBA" id="ARBA00004571"/>
    </source>
</evidence>
<keyword evidence="5 11" id="KW-0812">Transmembrane</keyword>
<dbReference type="Pfam" id="PF07715">
    <property type="entry name" value="Plug"/>
    <property type="match status" value="1"/>
</dbReference>
<keyword evidence="2 11" id="KW-0813">Transport</keyword>
<dbReference type="PANTHER" id="PTHR32552:SF81">
    <property type="entry name" value="TONB-DEPENDENT OUTER MEMBRANE RECEPTOR"/>
    <property type="match status" value="1"/>
</dbReference>
<dbReference type="InterPro" id="IPR000531">
    <property type="entry name" value="Beta-barrel_TonB"/>
</dbReference>
<dbReference type="EMBL" id="JBAKIA010000004">
    <property type="protein sequence ID" value="MEJ8473762.1"/>
    <property type="molecule type" value="Genomic_DNA"/>
</dbReference>
<dbReference type="Gene3D" id="2.170.130.10">
    <property type="entry name" value="TonB-dependent receptor, plug domain"/>
    <property type="match status" value="1"/>
</dbReference>
<dbReference type="InterPro" id="IPR037066">
    <property type="entry name" value="Plug_dom_sf"/>
</dbReference>
<protein>
    <submittedName>
        <fullName evidence="15">TonB-dependent receptor</fullName>
    </submittedName>
</protein>
<evidence type="ECO:0000256" key="5">
    <source>
        <dbReference type="ARBA" id="ARBA00022692"/>
    </source>
</evidence>
<gene>
    <name evidence="15" type="ORF">V6575_06665</name>
</gene>
<feature type="domain" description="TonB-dependent receptor-like beta-barrel" evidence="13">
    <location>
        <begin position="251"/>
        <end position="645"/>
    </location>
</feature>
<evidence type="ECO:0000256" key="9">
    <source>
        <dbReference type="ARBA" id="ARBA00023136"/>
    </source>
</evidence>
<organism evidence="15 16">
    <name type="scientific">Roseibium algae</name>
    <dbReference type="NCBI Taxonomy" id="3123038"/>
    <lineage>
        <taxon>Bacteria</taxon>
        <taxon>Pseudomonadati</taxon>
        <taxon>Pseudomonadota</taxon>
        <taxon>Alphaproteobacteria</taxon>
        <taxon>Hyphomicrobiales</taxon>
        <taxon>Stappiaceae</taxon>
        <taxon>Roseibium</taxon>
    </lineage>
</organism>
<proteinExistence type="inferred from homology"/>
<evidence type="ECO:0000256" key="7">
    <source>
        <dbReference type="ARBA" id="ARBA00023065"/>
    </source>
</evidence>
<reference evidence="15 16" key="1">
    <citation type="submission" date="2024-02" db="EMBL/GenBank/DDBJ databases">
        <title>Roseibium algae sp. nov., isolated from marine alga (Grateloupia sp.), showing potential in myo-inositol conversion.</title>
        <authorList>
            <person name="Wang Y."/>
        </authorList>
    </citation>
    <scope>NUCLEOTIDE SEQUENCE [LARGE SCALE GENOMIC DNA]</scope>
    <source>
        <strain evidence="15 16">H3510</strain>
    </source>
</reference>
<evidence type="ECO:0000256" key="2">
    <source>
        <dbReference type="ARBA" id="ARBA00022448"/>
    </source>
</evidence>
<dbReference type="InterPro" id="IPR012910">
    <property type="entry name" value="Plug_dom"/>
</dbReference>
<dbReference type="PROSITE" id="PS52016">
    <property type="entry name" value="TONB_DEPENDENT_REC_3"/>
    <property type="match status" value="1"/>
</dbReference>
<evidence type="ECO:0000256" key="10">
    <source>
        <dbReference type="ARBA" id="ARBA00023237"/>
    </source>
</evidence>
<dbReference type="SUPFAM" id="SSF56935">
    <property type="entry name" value="Porins"/>
    <property type="match status" value="1"/>
</dbReference>
<evidence type="ECO:0000256" key="8">
    <source>
        <dbReference type="ARBA" id="ARBA00023077"/>
    </source>
</evidence>
<comment type="similarity">
    <text evidence="11 12">Belongs to the TonB-dependent receptor family.</text>
</comment>
<keyword evidence="3 11" id="KW-1134">Transmembrane beta strand</keyword>
<keyword evidence="15" id="KW-0675">Receptor</keyword>
<evidence type="ECO:0000313" key="16">
    <source>
        <dbReference type="Proteomes" id="UP001385499"/>
    </source>
</evidence>
<dbReference type="CDD" id="cd01347">
    <property type="entry name" value="ligand_gated_channel"/>
    <property type="match status" value="1"/>
</dbReference>
<evidence type="ECO:0000313" key="15">
    <source>
        <dbReference type="EMBL" id="MEJ8473762.1"/>
    </source>
</evidence>
<keyword evidence="7" id="KW-0406">Ion transport</keyword>
<dbReference type="Proteomes" id="UP001385499">
    <property type="component" value="Unassembled WGS sequence"/>
</dbReference>
<comment type="caution">
    <text evidence="15">The sequence shown here is derived from an EMBL/GenBank/DDBJ whole genome shotgun (WGS) entry which is preliminary data.</text>
</comment>
<keyword evidence="10 11" id="KW-0998">Cell outer membrane</keyword>
<evidence type="ECO:0000256" key="12">
    <source>
        <dbReference type="RuleBase" id="RU003357"/>
    </source>
</evidence>
<comment type="subcellular location">
    <subcellularLocation>
        <location evidence="1 11">Cell outer membrane</location>
        <topology evidence="1 11">Multi-pass membrane protein</topology>
    </subcellularLocation>
</comment>
<keyword evidence="9 11" id="KW-0472">Membrane</keyword>
<dbReference type="Gene3D" id="2.40.170.20">
    <property type="entry name" value="TonB-dependent receptor, beta-barrel domain"/>
    <property type="match status" value="1"/>
</dbReference>
<keyword evidence="6" id="KW-0408">Iron</keyword>
<name>A0ABU8THY0_9HYPH</name>
<dbReference type="Pfam" id="PF00593">
    <property type="entry name" value="TonB_dep_Rec_b-barrel"/>
    <property type="match status" value="1"/>
</dbReference>
<dbReference type="RefSeq" id="WP_340273423.1">
    <property type="nucleotide sequence ID" value="NZ_JBAKIA010000004.1"/>
</dbReference>
<dbReference type="PANTHER" id="PTHR32552">
    <property type="entry name" value="FERRICHROME IRON RECEPTOR-RELATED"/>
    <property type="match status" value="1"/>
</dbReference>
<keyword evidence="8 12" id="KW-0798">TonB box</keyword>